<evidence type="ECO:0000313" key="1">
    <source>
        <dbReference type="EMBL" id="ROW03050.1"/>
    </source>
</evidence>
<protein>
    <submittedName>
        <fullName evidence="1">Uncharacterized protein</fullName>
    </submittedName>
</protein>
<proteinExistence type="predicted"/>
<dbReference type="OrthoDB" id="5231113at2759"/>
<keyword evidence="2" id="KW-1185">Reference proteome</keyword>
<accession>A0A423WI35</accession>
<dbReference type="AlphaFoldDB" id="A0A423WI35"/>
<sequence>MGPNSSIGVNGSNGPKFHQINLKRVIIEKHAQPFTQIAMLTLKDGGFPFNSFPARTYTGAPAAPTATYKRLMQIHIDGNTLAEWDLTLLTERDFAERGVFYGFAEGKMLRLRLPPTIVTPKTQLENPFKTVQLYINTHQDFHTAVSYLSKDVGLQQNNRNENIDSPLTSGGQTPGFAPATRDIATQASAALVVQDATTQASVKAQDIAVQTEEALNTSKDVEMRDSTTNTFTTYVDAAVETAKCADLWLPLSRSLELVSWAQDRRNEQLKKAEDVLRTTDPSRGDHRDKVYLAAQYGLEFEIELRKMCEKVLQDSF</sequence>
<name>A0A423WI35_9PEZI</name>
<reference evidence="1 2" key="1">
    <citation type="submission" date="2015-09" db="EMBL/GenBank/DDBJ databases">
        <title>Host preference determinants of Valsa canker pathogens revealed by comparative genomics.</title>
        <authorList>
            <person name="Yin Z."/>
            <person name="Huang L."/>
        </authorList>
    </citation>
    <scope>NUCLEOTIDE SEQUENCE [LARGE SCALE GENOMIC DNA]</scope>
    <source>
        <strain evidence="1 2">03-1</strain>
    </source>
</reference>
<gene>
    <name evidence="1" type="ORF">VMCG_05704</name>
</gene>
<dbReference type="EMBL" id="LKEA01000016">
    <property type="protein sequence ID" value="ROW03050.1"/>
    <property type="molecule type" value="Genomic_DNA"/>
</dbReference>
<comment type="caution">
    <text evidence="1">The sequence shown here is derived from an EMBL/GenBank/DDBJ whole genome shotgun (WGS) entry which is preliminary data.</text>
</comment>
<dbReference type="Proteomes" id="UP000283895">
    <property type="component" value="Unassembled WGS sequence"/>
</dbReference>
<organism evidence="1 2">
    <name type="scientific">Cytospora schulzeri</name>
    <dbReference type="NCBI Taxonomy" id="448051"/>
    <lineage>
        <taxon>Eukaryota</taxon>
        <taxon>Fungi</taxon>
        <taxon>Dikarya</taxon>
        <taxon>Ascomycota</taxon>
        <taxon>Pezizomycotina</taxon>
        <taxon>Sordariomycetes</taxon>
        <taxon>Sordariomycetidae</taxon>
        <taxon>Diaporthales</taxon>
        <taxon>Cytosporaceae</taxon>
        <taxon>Cytospora</taxon>
    </lineage>
</organism>
<evidence type="ECO:0000313" key="2">
    <source>
        <dbReference type="Proteomes" id="UP000283895"/>
    </source>
</evidence>